<evidence type="ECO:0000256" key="11">
    <source>
        <dbReference type="SAM" id="MobiDB-lite"/>
    </source>
</evidence>
<feature type="region of interest" description="Disordered" evidence="11">
    <location>
        <begin position="153"/>
        <end position="244"/>
    </location>
</feature>
<dbReference type="Proteomes" id="UP000018001">
    <property type="component" value="Unassembled WGS sequence"/>
</dbReference>
<keyword evidence="4 10" id="KW-0812">Transmembrane</keyword>
<dbReference type="InParanoid" id="V5FPM5"/>
<dbReference type="OrthoDB" id="2192830at2759"/>
<dbReference type="PANTHER" id="PTHR14467:SF0">
    <property type="entry name" value="PROTEIN ARV1"/>
    <property type="match status" value="1"/>
</dbReference>
<dbReference type="GO" id="GO:0097036">
    <property type="term" value="P:regulation of plasma membrane sterol distribution"/>
    <property type="evidence" value="ECO:0007669"/>
    <property type="project" value="UniProtKB-UniRule"/>
</dbReference>
<keyword evidence="5 10" id="KW-0256">Endoplasmic reticulum</keyword>
<feature type="compositionally biased region" description="Low complexity" evidence="11">
    <location>
        <begin position="197"/>
        <end position="206"/>
    </location>
</feature>
<evidence type="ECO:0000256" key="7">
    <source>
        <dbReference type="ARBA" id="ARBA00023055"/>
    </source>
</evidence>
<gene>
    <name evidence="12" type="ORF">PVAR5_2506</name>
</gene>
<evidence type="ECO:0000256" key="9">
    <source>
        <dbReference type="ARBA" id="ARBA00023136"/>
    </source>
</evidence>
<keyword evidence="10" id="KW-0333">Golgi apparatus</keyword>
<keyword evidence="8 10" id="KW-0443">Lipid metabolism</keyword>
<dbReference type="GO" id="GO:0016125">
    <property type="term" value="P:sterol metabolic process"/>
    <property type="evidence" value="ECO:0007669"/>
    <property type="project" value="UniProtKB-UniRule"/>
</dbReference>
<protein>
    <recommendedName>
        <fullName evidence="10">Protein ARV</fullName>
    </recommendedName>
</protein>
<evidence type="ECO:0000256" key="10">
    <source>
        <dbReference type="RuleBase" id="RU368065"/>
    </source>
</evidence>
<evidence type="ECO:0000256" key="1">
    <source>
        <dbReference type="ARBA" id="ARBA00004477"/>
    </source>
</evidence>
<dbReference type="InterPro" id="IPR007290">
    <property type="entry name" value="Arv1"/>
</dbReference>
<feature type="transmembrane region" description="Helical" evidence="10">
    <location>
        <begin position="123"/>
        <end position="145"/>
    </location>
</feature>
<dbReference type="eggNOG" id="KOG3134">
    <property type="taxonomic scope" value="Eukaryota"/>
</dbReference>
<proteinExistence type="inferred from homology"/>
<feature type="non-terminal residue" evidence="12">
    <location>
        <position position="396"/>
    </location>
</feature>
<reference evidence="13" key="1">
    <citation type="journal article" date="2014" name="Genome Announc.">
        <title>Draft genome sequence of the formaldehyde-resistant fungus Byssochlamys spectabilis No. 5 (anamorph Paecilomyces variotii No. 5) (NBRC109023).</title>
        <authorList>
            <person name="Oka T."/>
            <person name="Ekino K."/>
            <person name="Fukuda K."/>
            <person name="Nomura Y."/>
        </authorList>
    </citation>
    <scope>NUCLEOTIDE SEQUENCE [LARGE SCALE GENOMIC DNA]</scope>
    <source>
        <strain evidence="13">No. 5 / NBRC 109023</strain>
    </source>
</reference>
<feature type="transmembrane region" description="Helical" evidence="10">
    <location>
        <begin position="84"/>
        <end position="103"/>
    </location>
</feature>
<evidence type="ECO:0000256" key="5">
    <source>
        <dbReference type="ARBA" id="ARBA00022824"/>
    </source>
</evidence>
<dbReference type="AlphaFoldDB" id="V5FPM5"/>
<keyword evidence="13" id="KW-1185">Reference proteome</keyword>
<comment type="caution">
    <text evidence="10">Lacks conserved residue(s) required for the propagation of feature annotation.</text>
</comment>
<dbReference type="GO" id="GO:0000139">
    <property type="term" value="C:Golgi membrane"/>
    <property type="evidence" value="ECO:0007669"/>
    <property type="project" value="UniProtKB-SubCell"/>
</dbReference>
<evidence type="ECO:0000313" key="12">
    <source>
        <dbReference type="EMBL" id="GAD93888.1"/>
    </source>
</evidence>
<dbReference type="GO" id="GO:0005789">
    <property type="term" value="C:endoplasmic reticulum membrane"/>
    <property type="evidence" value="ECO:0007669"/>
    <property type="project" value="UniProtKB-SubCell"/>
</dbReference>
<comment type="function">
    <text evidence="10">Regulates also the sphingolipid metabolism.</text>
</comment>
<keyword evidence="10" id="KW-0746">Sphingolipid metabolism</keyword>
<name>V5FPM5_BYSSN</name>
<evidence type="ECO:0000256" key="3">
    <source>
        <dbReference type="ARBA" id="ARBA00022448"/>
    </source>
</evidence>
<organism evidence="12 13">
    <name type="scientific">Byssochlamys spectabilis (strain No. 5 / NBRC 109023)</name>
    <name type="common">Paecilomyces variotii</name>
    <dbReference type="NCBI Taxonomy" id="1356009"/>
    <lineage>
        <taxon>Eukaryota</taxon>
        <taxon>Fungi</taxon>
        <taxon>Dikarya</taxon>
        <taxon>Ascomycota</taxon>
        <taxon>Pezizomycotina</taxon>
        <taxon>Eurotiomycetes</taxon>
        <taxon>Eurotiomycetidae</taxon>
        <taxon>Eurotiales</taxon>
        <taxon>Thermoascaceae</taxon>
        <taxon>Paecilomyces</taxon>
    </lineage>
</organism>
<comment type="subcellular location">
    <subcellularLocation>
        <location evidence="1 10">Endoplasmic reticulum membrane</location>
        <topology evidence="1 10">Multi-pass membrane protein</topology>
    </subcellularLocation>
    <subcellularLocation>
        <location evidence="10">Golgi apparatus membrane</location>
        <topology evidence="10">Multi-pass membrane protein</topology>
    </subcellularLocation>
</comment>
<dbReference type="GO" id="GO:0006665">
    <property type="term" value="P:sphingolipid metabolic process"/>
    <property type="evidence" value="ECO:0007669"/>
    <property type="project" value="UniProtKB-UniRule"/>
</dbReference>
<keyword evidence="7 10" id="KW-0445">Lipid transport</keyword>
<dbReference type="PANTHER" id="PTHR14467">
    <property type="entry name" value="ARV1"/>
    <property type="match status" value="1"/>
</dbReference>
<keyword evidence="6 10" id="KW-1133">Transmembrane helix</keyword>
<evidence type="ECO:0000313" key="13">
    <source>
        <dbReference type="Proteomes" id="UP000018001"/>
    </source>
</evidence>
<comment type="caution">
    <text evidence="12">The sequence shown here is derived from an EMBL/GenBank/DDBJ whole genome shotgun (WGS) entry which is preliminary data.</text>
</comment>
<evidence type="ECO:0000256" key="6">
    <source>
        <dbReference type="ARBA" id="ARBA00022989"/>
    </source>
</evidence>
<dbReference type="EMBL" id="BAUL01000069">
    <property type="protein sequence ID" value="GAD93888.1"/>
    <property type="molecule type" value="Genomic_DNA"/>
</dbReference>
<feature type="compositionally biased region" description="Polar residues" evidence="11">
    <location>
        <begin position="153"/>
        <end position="169"/>
    </location>
</feature>
<evidence type="ECO:0000256" key="8">
    <source>
        <dbReference type="ARBA" id="ARBA00023098"/>
    </source>
</evidence>
<dbReference type="GO" id="GO:0032541">
    <property type="term" value="C:cortical endoplasmic reticulum"/>
    <property type="evidence" value="ECO:0007669"/>
    <property type="project" value="TreeGrafter"/>
</dbReference>
<evidence type="ECO:0000256" key="4">
    <source>
        <dbReference type="ARBA" id="ARBA00022692"/>
    </source>
</evidence>
<comment type="function">
    <text evidence="10">Mediator of sterol homeostasis involved in sterol uptake, trafficking and distribution into membranes.</text>
</comment>
<accession>V5FPM5</accession>
<sequence length="396" mass="41963">MPICIECSYPVSHLYTSYSKADDHSLGKGVRLTQCPRCKKFADKYVEHDFVVLFIDLVLIKPQVYRHLLFNRLGRDDNKFDRSIIRLGILLLLFDVYLTWARIEKNSSLSSTRLSNAPIVVQYLFFLTLNALATLVHHLTVRGLVSIIARRQSSPPNGVGVSETSAVNPSSPPIVASINQPTSPSKQTARLTSCSETTSASSTVTARPPPPVASNSGVIPPLRRSSTAPTQAVQPLPPPSPASPSAISTALLVSSCAKLFPILLVIWGPEGSAEVPDTGSDETNSAAATLLQRGIEALSSPTSTSSSLGPQSLSAATVTSASQSPTSIPTAASVLPSFPLSLSTATGPGAPVFSDRLVSTLNSLLSLLSLSAADTYLVLLNNIEALFILLDCGYPR</sequence>
<keyword evidence="9 10" id="KW-0472">Membrane</keyword>
<dbReference type="Pfam" id="PF04161">
    <property type="entry name" value="Arv1"/>
    <property type="match status" value="2"/>
</dbReference>
<dbReference type="GO" id="GO:0032366">
    <property type="term" value="P:intracellular sterol transport"/>
    <property type="evidence" value="ECO:0007669"/>
    <property type="project" value="UniProtKB-UniRule"/>
</dbReference>
<comment type="similarity">
    <text evidence="2 10">Belongs to the ARV1 family.</text>
</comment>
<dbReference type="HOGENOM" id="CLU_057366_0_0_1"/>
<evidence type="ECO:0000256" key="2">
    <source>
        <dbReference type="ARBA" id="ARBA00009187"/>
    </source>
</evidence>
<keyword evidence="3 10" id="KW-0813">Transport</keyword>
<feature type="compositionally biased region" description="Polar residues" evidence="11">
    <location>
        <begin position="177"/>
        <end position="196"/>
    </location>
</feature>